<dbReference type="GO" id="GO:0008422">
    <property type="term" value="F:beta-glucosidase activity"/>
    <property type="evidence" value="ECO:0007669"/>
    <property type="project" value="UniProtKB-ARBA"/>
</dbReference>
<dbReference type="Gene3D" id="3.20.20.300">
    <property type="entry name" value="Glycoside hydrolase, family 3, N-terminal domain"/>
    <property type="match status" value="1"/>
</dbReference>
<evidence type="ECO:0000256" key="2">
    <source>
        <dbReference type="ARBA" id="ARBA00022801"/>
    </source>
</evidence>
<dbReference type="Gene3D" id="3.40.50.1700">
    <property type="entry name" value="Glycoside hydrolase family 3 C-terminal domain"/>
    <property type="match status" value="1"/>
</dbReference>
<evidence type="ECO:0000313" key="6">
    <source>
        <dbReference type="EMBL" id="KFE60866.1"/>
    </source>
</evidence>
<dbReference type="InterPro" id="IPR013783">
    <property type="entry name" value="Ig-like_fold"/>
</dbReference>
<dbReference type="PANTHER" id="PTHR42715">
    <property type="entry name" value="BETA-GLUCOSIDASE"/>
    <property type="match status" value="1"/>
</dbReference>
<reference evidence="6 7" key="1">
    <citation type="submission" date="2014-04" db="EMBL/GenBank/DDBJ databases">
        <title>Genome assembly of Hyalangium minutum DSM 14724.</title>
        <authorList>
            <person name="Sharma G."/>
            <person name="Subramanian S."/>
        </authorList>
    </citation>
    <scope>NUCLEOTIDE SEQUENCE [LARGE SCALE GENOMIC DNA]</scope>
    <source>
        <strain evidence="6 7">DSM 14724</strain>
    </source>
</reference>
<keyword evidence="3" id="KW-0119">Carbohydrate metabolism</keyword>
<dbReference type="EMBL" id="JMCB01000028">
    <property type="protein sequence ID" value="KFE60866.1"/>
    <property type="molecule type" value="Genomic_DNA"/>
</dbReference>
<dbReference type="Pfam" id="PF14310">
    <property type="entry name" value="Fn3-like"/>
    <property type="match status" value="1"/>
</dbReference>
<dbReference type="InterPro" id="IPR017853">
    <property type="entry name" value="GH"/>
</dbReference>
<evidence type="ECO:0000256" key="3">
    <source>
        <dbReference type="ARBA" id="ARBA00023277"/>
    </source>
</evidence>
<evidence type="ECO:0000259" key="5">
    <source>
        <dbReference type="SMART" id="SM01217"/>
    </source>
</evidence>
<dbReference type="PANTHER" id="PTHR42715:SF10">
    <property type="entry name" value="BETA-GLUCOSIDASE"/>
    <property type="match status" value="1"/>
</dbReference>
<comment type="caution">
    <text evidence="6">The sequence shown here is derived from an EMBL/GenBank/DDBJ whole genome shotgun (WGS) entry which is preliminary data.</text>
</comment>
<dbReference type="OrthoDB" id="9781691at2"/>
<keyword evidence="4" id="KW-0326">Glycosidase</keyword>
<dbReference type="SUPFAM" id="SSF52279">
    <property type="entry name" value="Beta-D-glucan exohydrolase, C-terminal domain"/>
    <property type="match status" value="1"/>
</dbReference>
<keyword evidence="7" id="KW-1185">Reference proteome</keyword>
<name>A0A085VZK3_9BACT</name>
<dbReference type="FunFam" id="2.60.40.10:FF:000495">
    <property type="entry name" value="Periplasmic beta-glucosidase"/>
    <property type="match status" value="1"/>
</dbReference>
<dbReference type="InterPro" id="IPR019800">
    <property type="entry name" value="Glyco_hydro_3_AS"/>
</dbReference>
<gene>
    <name evidence="6" type="ORF">DB31_4779</name>
</gene>
<dbReference type="Pfam" id="PF01915">
    <property type="entry name" value="Glyco_hydro_3_C"/>
    <property type="match status" value="1"/>
</dbReference>
<dbReference type="InterPro" id="IPR050288">
    <property type="entry name" value="Cellulose_deg_GH3"/>
</dbReference>
<dbReference type="Pfam" id="PF00933">
    <property type="entry name" value="Glyco_hydro_3"/>
    <property type="match status" value="1"/>
</dbReference>
<dbReference type="Proteomes" id="UP000028725">
    <property type="component" value="Unassembled WGS sequence"/>
</dbReference>
<dbReference type="SMART" id="SM01217">
    <property type="entry name" value="Fn3_like"/>
    <property type="match status" value="1"/>
</dbReference>
<accession>A0A085VZK3</accession>
<dbReference type="SUPFAM" id="SSF51445">
    <property type="entry name" value="(Trans)glycosidases"/>
    <property type="match status" value="1"/>
</dbReference>
<keyword evidence="2 4" id="KW-0378">Hydrolase</keyword>
<sequence>MSEQSKDHNARARELVSQMTLEEKALLLSGNGAWRTHAIERLGLPSIFMADGPHGLRKSLGASVAESVPATCFPTGSALASSWDTELVRQVGAALAKECQANDVQLVLGPGINMKRSPLGGRNFEYFSEDPVLTGHLAAAYIQGVQGEGVGTSLKHFAVNNQEFERMMSDSILDERTLREIYLPAFEIAVTQAQPWSVMCSYNKVNGVYASENPFLLEDILRKEWGFEGFVVSDWGAVHDRVKGVLSGLNLEMPGSGDVNRKKIIEAAQAGQLPISRLDEVVTSLVAVVLKASEHRRSGARADLNQHHALARRVAGESVILLKNEDHLLPLNVSAKKKIAVIGAFAKEPRYQGAGSSQVNPTRISNAYDELAAILGGSERLSYASGYDVEGETTAQLLDEARQQARDADVAIVFAGLPDSHESEGFDRSSLEMPEGHNRLIDVVTQAQPNTVVVLMNGSAVTLPWVNRVKAILESYLTGQAGGGAIADILTGRINPSAKLAETFPQRLQDTPTATEFPGLNQKAHYGEGVFIGYRYYDKKDLEPLFPFGFGLSYTTFAYSDLTLGAASIKDTGSLTVQLKVKNTGKLAGKEVVQLYVREEKPAVSRPEKELKAFAKVSLEPGEEKTVSFTLKPRDFASFDAALRRWSVNPGRFEILAGSSSRDLPLRKQVQVEATQVTFPKLTRESMVKEFKNHPKGEAFYSRLAKVIMGEPSPDAGQVKRTPQEERARKKADLSTLVFVNDMPVYKLVNFSEGKFTEQMLNDILAQVQ</sequence>
<dbReference type="STRING" id="394096.DB31_4779"/>
<feature type="domain" description="Fibronectin type III-like" evidence="5">
    <location>
        <begin position="591"/>
        <end position="661"/>
    </location>
</feature>
<dbReference type="PROSITE" id="PS00775">
    <property type="entry name" value="GLYCOSYL_HYDROL_F3"/>
    <property type="match status" value="1"/>
</dbReference>
<dbReference type="InterPro" id="IPR001764">
    <property type="entry name" value="Glyco_hydro_3_N"/>
</dbReference>
<evidence type="ECO:0000313" key="7">
    <source>
        <dbReference type="Proteomes" id="UP000028725"/>
    </source>
</evidence>
<dbReference type="PRINTS" id="PR00133">
    <property type="entry name" value="GLHYDRLASE3"/>
</dbReference>
<dbReference type="InterPro" id="IPR036962">
    <property type="entry name" value="Glyco_hydro_3_N_sf"/>
</dbReference>
<dbReference type="AlphaFoldDB" id="A0A085VZK3"/>
<organism evidence="6 7">
    <name type="scientific">Hyalangium minutum</name>
    <dbReference type="NCBI Taxonomy" id="394096"/>
    <lineage>
        <taxon>Bacteria</taxon>
        <taxon>Pseudomonadati</taxon>
        <taxon>Myxococcota</taxon>
        <taxon>Myxococcia</taxon>
        <taxon>Myxococcales</taxon>
        <taxon>Cystobacterineae</taxon>
        <taxon>Archangiaceae</taxon>
        <taxon>Hyalangium</taxon>
    </lineage>
</organism>
<dbReference type="GO" id="GO:0005975">
    <property type="term" value="P:carbohydrate metabolic process"/>
    <property type="evidence" value="ECO:0007669"/>
    <property type="project" value="InterPro"/>
</dbReference>
<dbReference type="InterPro" id="IPR036881">
    <property type="entry name" value="Glyco_hydro_3_C_sf"/>
</dbReference>
<dbReference type="Gene3D" id="2.60.40.10">
    <property type="entry name" value="Immunoglobulins"/>
    <property type="match status" value="1"/>
</dbReference>
<evidence type="ECO:0000256" key="4">
    <source>
        <dbReference type="RuleBase" id="RU361161"/>
    </source>
</evidence>
<comment type="similarity">
    <text evidence="1 4">Belongs to the glycosyl hydrolase 3 family.</text>
</comment>
<proteinExistence type="inferred from homology"/>
<dbReference type="PATRIC" id="fig|394096.3.peg.8509"/>
<dbReference type="InterPro" id="IPR002772">
    <property type="entry name" value="Glyco_hydro_3_C"/>
</dbReference>
<dbReference type="InterPro" id="IPR026891">
    <property type="entry name" value="Fn3-like"/>
</dbReference>
<evidence type="ECO:0000256" key="1">
    <source>
        <dbReference type="ARBA" id="ARBA00005336"/>
    </source>
</evidence>
<dbReference type="RefSeq" id="WP_044198851.1">
    <property type="nucleotide sequence ID" value="NZ_JMCB01000028.1"/>
</dbReference>
<protein>
    <submittedName>
        <fullName evidence="6">Beta-glucosidase</fullName>
    </submittedName>
</protein>